<feature type="region of interest" description="Disordered" evidence="1">
    <location>
        <begin position="35"/>
        <end position="80"/>
    </location>
</feature>
<keyword evidence="3" id="KW-1185">Reference proteome</keyword>
<dbReference type="HOGENOM" id="CLU_1856562_0_0_1"/>
<dbReference type="Proteomes" id="UP000054279">
    <property type="component" value="Unassembled WGS sequence"/>
</dbReference>
<accession>A0A0C9V5U0</accession>
<dbReference type="AlphaFoldDB" id="A0A0C9V5U0"/>
<dbReference type="EMBL" id="KN837222">
    <property type="protein sequence ID" value="KIJ32766.1"/>
    <property type="molecule type" value="Genomic_DNA"/>
</dbReference>
<name>A0A0C9V5U0_SPHS4</name>
<feature type="region of interest" description="Disordered" evidence="1">
    <location>
        <begin position="94"/>
        <end position="138"/>
    </location>
</feature>
<gene>
    <name evidence="2" type="ORF">M422DRAFT_265400</name>
</gene>
<feature type="compositionally biased region" description="Basic and acidic residues" evidence="1">
    <location>
        <begin position="40"/>
        <end position="52"/>
    </location>
</feature>
<organism evidence="2 3">
    <name type="scientific">Sphaerobolus stellatus (strain SS14)</name>
    <dbReference type="NCBI Taxonomy" id="990650"/>
    <lineage>
        <taxon>Eukaryota</taxon>
        <taxon>Fungi</taxon>
        <taxon>Dikarya</taxon>
        <taxon>Basidiomycota</taxon>
        <taxon>Agaricomycotina</taxon>
        <taxon>Agaricomycetes</taxon>
        <taxon>Phallomycetidae</taxon>
        <taxon>Geastrales</taxon>
        <taxon>Sphaerobolaceae</taxon>
        <taxon>Sphaerobolus</taxon>
    </lineage>
</organism>
<reference evidence="2 3" key="1">
    <citation type="submission" date="2014-06" db="EMBL/GenBank/DDBJ databases">
        <title>Evolutionary Origins and Diversification of the Mycorrhizal Mutualists.</title>
        <authorList>
            <consortium name="DOE Joint Genome Institute"/>
            <consortium name="Mycorrhizal Genomics Consortium"/>
            <person name="Kohler A."/>
            <person name="Kuo A."/>
            <person name="Nagy L.G."/>
            <person name="Floudas D."/>
            <person name="Copeland A."/>
            <person name="Barry K.W."/>
            <person name="Cichocki N."/>
            <person name="Veneault-Fourrey C."/>
            <person name="LaButti K."/>
            <person name="Lindquist E.A."/>
            <person name="Lipzen A."/>
            <person name="Lundell T."/>
            <person name="Morin E."/>
            <person name="Murat C."/>
            <person name="Riley R."/>
            <person name="Ohm R."/>
            <person name="Sun H."/>
            <person name="Tunlid A."/>
            <person name="Henrissat B."/>
            <person name="Grigoriev I.V."/>
            <person name="Hibbett D.S."/>
            <person name="Martin F."/>
        </authorList>
    </citation>
    <scope>NUCLEOTIDE SEQUENCE [LARGE SCALE GENOMIC DNA]</scope>
    <source>
        <strain evidence="2 3">SS14</strain>
    </source>
</reference>
<evidence type="ECO:0000313" key="2">
    <source>
        <dbReference type="EMBL" id="KIJ32766.1"/>
    </source>
</evidence>
<sequence>MWNKEFYADIPDVLKNVTGRVDKDLENIINDLDEEGAEAIQREQDLNSREDSDQGEGGGIRQSHERDLLGHSSNSGRSLGARMVPVLISCRSPSLIRSHSKQPHIRNDNHPSRTPSYLTDSEEPTEQAVDPVRTTRST</sequence>
<evidence type="ECO:0000256" key="1">
    <source>
        <dbReference type="SAM" id="MobiDB-lite"/>
    </source>
</evidence>
<proteinExistence type="predicted"/>
<evidence type="ECO:0000313" key="3">
    <source>
        <dbReference type="Proteomes" id="UP000054279"/>
    </source>
</evidence>
<protein>
    <submittedName>
        <fullName evidence="2">Uncharacterized protein</fullName>
    </submittedName>
</protein>